<dbReference type="STRING" id="192903.SAMN04488513_11418"/>
<dbReference type="Proteomes" id="UP000184543">
    <property type="component" value="Unassembled WGS sequence"/>
</dbReference>
<feature type="signal peptide" evidence="1">
    <location>
        <begin position="1"/>
        <end position="22"/>
    </location>
</feature>
<evidence type="ECO:0000256" key="1">
    <source>
        <dbReference type="SAM" id="SignalP"/>
    </source>
</evidence>
<dbReference type="InterPro" id="IPR041662">
    <property type="entry name" value="SusD-like_2"/>
</dbReference>
<organism evidence="2 3">
    <name type="scientific">Pseudozobellia thermophila</name>
    <dbReference type="NCBI Taxonomy" id="192903"/>
    <lineage>
        <taxon>Bacteria</taxon>
        <taxon>Pseudomonadati</taxon>
        <taxon>Bacteroidota</taxon>
        <taxon>Flavobacteriia</taxon>
        <taxon>Flavobacteriales</taxon>
        <taxon>Flavobacteriaceae</taxon>
        <taxon>Pseudozobellia</taxon>
    </lineage>
</organism>
<sequence length="512" mass="57515">MKPYKISKYLLALVAAVSLVYACTDDFQELNTNPALLSEEQLDVGLLLTRVQQEMIINGSNPIGTLANYAGYASSGGNRPFDGGFFSDEFAKGYRNLLNISEIIRLTDGDAEMQGQNAIARVMRVYIFHRLTDLYGDIPYSEAVKASSEVITQPMYDTQESIYGSMLDELKELSSVLSETQQGSFGDSDMMYQSDNEKWMRFANSLRLRIALRVRYVDEALAREHISELVNMDLIESNEENAFVPSSDDFDSNQNPVYNRLISNSGILPEHMGQTIVDLLNDQDDPRLTILVTPTPNSVMVADSVGDSNLLEYRGRPLGLEGLERDAYPTSDLSQIGLYYREPVIEMPVLYYSEVCFALAEAKLMLDLGSLEADVWYERGVRADMERYGIDEAEIASFLSSNSLDVVADEEAKLEMIMNQKNIALFPNELEAWSEWRRTGYPKILIGSMVGETDGQIPRRINYPVSEANVNSVNYQEVSTRIGGDLMTTKVWWDANPNVPYEHPGEILVPEP</sequence>
<evidence type="ECO:0000313" key="3">
    <source>
        <dbReference type="Proteomes" id="UP000184543"/>
    </source>
</evidence>
<dbReference type="SUPFAM" id="SSF48452">
    <property type="entry name" value="TPR-like"/>
    <property type="match status" value="1"/>
</dbReference>
<accession>A0A1M6NLS7</accession>
<dbReference type="Pfam" id="PF12771">
    <property type="entry name" value="SusD-like_2"/>
    <property type="match status" value="1"/>
</dbReference>
<feature type="chain" id="PRO_5012252010" evidence="1">
    <location>
        <begin position="23"/>
        <end position="512"/>
    </location>
</feature>
<keyword evidence="1" id="KW-0732">Signal</keyword>
<dbReference type="InterPro" id="IPR011990">
    <property type="entry name" value="TPR-like_helical_dom_sf"/>
</dbReference>
<dbReference type="Gene3D" id="1.25.40.390">
    <property type="match status" value="1"/>
</dbReference>
<keyword evidence="3" id="KW-1185">Reference proteome</keyword>
<dbReference type="PROSITE" id="PS51257">
    <property type="entry name" value="PROKAR_LIPOPROTEIN"/>
    <property type="match status" value="1"/>
</dbReference>
<protein>
    <submittedName>
        <fullName evidence="2">Starch-binding associating with outer membrane</fullName>
    </submittedName>
</protein>
<dbReference type="EMBL" id="FQYU01000014">
    <property type="protein sequence ID" value="SHJ96698.1"/>
    <property type="molecule type" value="Genomic_DNA"/>
</dbReference>
<gene>
    <name evidence="2" type="ORF">SAMN04488513_11418</name>
</gene>
<reference evidence="3" key="1">
    <citation type="submission" date="2016-11" db="EMBL/GenBank/DDBJ databases">
        <authorList>
            <person name="Varghese N."/>
            <person name="Submissions S."/>
        </authorList>
    </citation>
    <scope>NUCLEOTIDE SEQUENCE [LARGE SCALE GENOMIC DNA]</scope>
    <source>
        <strain evidence="3">DSM 19858</strain>
    </source>
</reference>
<proteinExistence type="predicted"/>
<evidence type="ECO:0000313" key="2">
    <source>
        <dbReference type="EMBL" id="SHJ96698.1"/>
    </source>
</evidence>
<dbReference type="RefSeq" id="WP_170863199.1">
    <property type="nucleotide sequence ID" value="NZ_FQYU01000014.1"/>
</dbReference>
<dbReference type="AlphaFoldDB" id="A0A1M6NLS7"/>
<name>A0A1M6NLS7_9FLAO</name>